<keyword evidence="2" id="KW-0378">Hydrolase</keyword>
<dbReference type="GO" id="GO:0031436">
    <property type="term" value="C:BRCA1-BARD1 complex"/>
    <property type="evidence" value="ECO:0007669"/>
    <property type="project" value="TreeGrafter"/>
</dbReference>
<gene>
    <name evidence="5" type="ORF">PYX00_009235</name>
</gene>
<evidence type="ECO:0000313" key="5">
    <source>
        <dbReference type="EMBL" id="KAL0266784.1"/>
    </source>
</evidence>
<dbReference type="PANTHER" id="PTHR24171">
    <property type="entry name" value="ANKYRIN REPEAT DOMAIN-CONTAINING PROTEIN 39-RELATED"/>
    <property type="match status" value="1"/>
</dbReference>
<evidence type="ECO:0000256" key="3">
    <source>
        <dbReference type="ARBA" id="ARBA00023043"/>
    </source>
</evidence>
<dbReference type="SMART" id="SM00248">
    <property type="entry name" value="ANK"/>
    <property type="match status" value="4"/>
</dbReference>
<dbReference type="PROSITE" id="PS50297">
    <property type="entry name" value="ANK_REP_REGION"/>
    <property type="match status" value="2"/>
</dbReference>
<reference evidence="5" key="1">
    <citation type="journal article" date="2024" name="Gigascience">
        <title>Chromosome-level genome of the poultry shaft louse Menopon gallinae provides insight into the host-switching and adaptive evolution of parasitic lice.</title>
        <authorList>
            <person name="Xu Y."/>
            <person name="Ma L."/>
            <person name="Liu S."/>
            <person name="Liang Y."/>
            <person name="Liu Q."/>
            <person name="He Z."/>
            <person name="Tian L."/>
            <person name="Duan Y."/>
            <person name="Cai W."/>
            <person name="Li H."/>
            <person name="Song F."/>
        </authorList>
    </citation>
    <scope>NUCLEOTIDE SEQUENCE</scope>
    <source>
        <strain evidence="5">Cailab_2023a</strain>
    </source>
</reference>
<dbReference type="SUPFAM" id="SSF48403">
    <property type="entry name" value="Ankyrin repeat"/>
    <property type="match status" value="1"/>
</dbReference>
<proteinExistence type="predicted"/>
<dbReference type="GO" id="GO:0070531">
    <property type="term" value="C:BRCA1-A complex"/>
    <property type="evidence" value="ECO:0007669"/>
    <property type="project" value="TreeGrafter"/>
</dbReference>
<organism evidence="5">
    <name type="scientific">Menopon gallinae</name>
    <name type="common">poultry shaft louse</name>
    <dbReference type="NCBI Taxonomy" id="328185"/>
    <lineage>
        <taxon>Eukaryota</taxon>
        <taxon>Metazoa</taxon>
        <taxon>Ecdysozoa</taxon>
        <taxon>Arthropoda</taxon>
        <taxon>Hexapoda</taxon>
        <taxon>Insecta</taxon>
        <taxon>Pterygota</taxon>
        <taxon>Neoptera</taxon>
        <taxon>Paraneoptera</taxon>
        <taxon>Psocodea</taxon>
        <taxon>Troctomorpha</taxon>
        <taxon>Phthiraptera</taxon>
        <taxon>Amblycera</taxon>
        <taxon>Menoponidae</taxon>
        <taxon>Menopon</taxon>
    </lineage>
</organism>
<keyword evidence="3 4" id="KW-0040">ANK repeat</keyword>
<evidence type="ECO:0008006" key="6">
    <source>
        <dbReference type="Google" id="ProtNLM"/>
    </source>
</evidence>
<evidence type="ECO:0000256" key="1">
    <source>
        <dbReference type="ARBA" id="ARBA00022737"/>
    </source>
</evidence>
<evidence type="ECO:0000256" key="2">
    <source>
        <dbReference type="ARBA" id="ARBA00022801"/>
    </source>
</evidence>
<dbReference type="GO" id="GO:0085020">
    <property type="term" value="P:protein K6-linked ubiquitination"/>
    <property type="evidence" value="ECO:0007669"/>
    <property type="project" value="TreeGrafter"/>
</dbReference>
<dbReference type="InterPro" id="IPR017853">
    <property type="entry name" value="GH"/>
</dbReference>
<sequence length="980" mass="108440">MLNEVCDNIKAAIIHGRTDIIRSILNACDLEGSSGELTKERLLNTKLIPEGSFLLFATQLNQGDVVRSLLSSGADPNVCSAFDAVPNDGIKQIYIEELLRATANSELGRVKQLLDAGVDVNSYDTNDTRNSPLHWAACYGSKEVVAFLIENGAHVNSLNSCGATPLHDAVDRGDKKVCAELIQAGADISIIPHKGKFTGKTALMLARNKPEIMEIIKSKFKNIDNADNPEQFTKQEINALLNESDHSDQNDVSPVDMQVFKTRKNYSIDTASLDLDNVELYQNEGFSWPPQSRRRHISESGIEVKNVSNSGSMLYSSHSNSLDMLPRIDQMIEHLANTHIKSPAKPLITNTNLHLLWPQPQKIIELSGPGFLPQKQLHISVLQGTASIHRVLDVWEISRPALLSLGYLVKIGDVQPSCGKFSSSPIECSVNSNLFRHQDAYQIHISANKIHMIANSLQGLHYSILTFTQLLKLNLDSPLPSVLIQDYSVLRHRGVLLDISPRGRIPNLEYLFSIIDLLSSLKINYLHLYTRLLPSCEWQLCYTKSEMVAIDRRSQDRFITLVPVLDVDDNVTVENLETAWQTFQEILTCFPNLTYIHIGPRLALLLTQTKEVFDELEETTSCCSHSLNHSVLDNSLTASNVGLNRFWPANATLMVCSNSLHAIGKNCLPKNVILMEYGFQADYDFRGWSKVFQEQGGIMCFSPGTASWNSLSGCPEAAICNIYAAVQAAQEENAIGIVVAHWSGSHHLTPHPFAGPGFLVGAGLSWNPSTHWDYLHTSLGELLDAHILQDTAGVAGKVILELGYIETYVLRNCRNQSPVDVSNLPDQDGTTLYKLLTDPDNVNLEHFALDIFARVAKLIKKYQKELLKAKLNCSFGDMVIQETLLSADLMLTACRIGRALLSLGVNPNSNMGLAVINLGVHNLPPTFRTDIANKLLAHIEQYKGAWLQRHLPAGLQTSLLILTAALHRFVPSDNCAGDFS</sequence>
<evidence type="ECO:0000256" key="4">
    <source>
        <dbReference type="PROSITE-ProRule" id="PRU00023"/>
    </source>
</evidence>
<dbReference type="Gene3D" id="3.30.379.10">
    <property type="entry name" value="Chitobiase/beta-hexosaminidase domain 2-like"/>
    <property type="match status" value="1"/>
</dbReference>
<dbReference type="EMBL" id="JARGDH010000005">
    <property type="protein sequence ID" value="KAL0266784.1"/>
    <property type="molecule type" value="Genomic_DNA"/>
</dbReference>
<dbReference type="Gene3D" id="1.25.40.20">
    <property type="entry name" value="Ankyrin repeat-containing domain"/>
    <property type="match status" value="1"/>
</dbReference>
<name>A0AAW2HAT7_9NEOP</name>
<dbReference type="GO" id="GO:0016787">
    <property type="term" value="F:hydrolase activity"/>
    <property type="evidence" value="ECO:0007669"/>
    <property type="project" value="UniProtKB-KW"/>
</dbReference>
<feature type="repeat" description="ANK" evidence="4">
    <location>
        <begin position="128"/>
        <end position="160"/>
    </location>
</feature>
<comment type="caution">
    <text evidence="5">The sequence shown here is derived from an EMBL/GenBank/DDBJ whole genome shotgun (WGS) entry which is preliminary data.</text>
</comment>
<keyword evidence="1" id="KW-0677">Repeat</keyword>
<dbReference type="InterPro" id="IPR002110">
    <property type="entry name" value="Ankyrin_rpt"/>
</dbReference>
<accession>A0AAW2HAT7</accession>
<dbReference type="PANTHER" id="PTHR24171:SF11">
    <property type="entry name" value="26S PROTEASOME NON-ATPASE REGULATORY SUBUNIT 10"/>
    <property type="match status" value="1"/>
</dbReference>
<dbReference type="InterPro" id="IPR029018">
    <property type="entry name" value="Hex-like_dom2"/>
</dbReference>
<dbReference type="GO" id="GO:0004842">
    <property type="term" value="F:ubiquitin-protein transferase activity"/>
    <property type="evidence" value="ECO:0007669"/>
    <property type="project" value="TreeGrafter"/>
</dbReference>
<dbReference type="AlphaFoldDB" id="A0AAW2HAT7"/>
<dbReference type="SUPFAM" id="SSF55545">
    <property type="entry name" value="beta-N-acetylhexosaminidase-like domain"/>
    <property type="match status" value="1"/>
</dbReference>
<dbReference type="InterPro" id="IPR036770">
    <property type="entry name" value="Ankyrin_rpt-contain_sf"/>
</dbReference>
<dbReference type="Pfam" id="PF12796">
    <property type="entry name" value="Ank_2"/>
    <property type="match status" value="1"/>
</dbReference>
<dbReference type="PROSITE" id="PS50088">
    <property type="entry name" value="ANK_REPEAT"/>
    <property type="match status" value="2"/>
</dbReference>
<dbReference type="SUPFAM" id="SSF51445">
    <property type="entry name" value="(Trans)glycosidases"/>
    <property type="match status" value="1"/>
</dbReference>
<dbReference type="Gene3D" id="3.20.20.80">
    <property type="entry name" value="Glycosidases"/>
    <property type="match status" value="2"/>
</dbReference>
<feature type="repeat" description="ANK" evidence="4">
    <location>
        <begin position="161"/>
        <end position="193"/>
    </location>
</feature>
<protein>
    <recommendedName>
        <fullName evidence="6">Beta-hexosaminidase bacterial type N-terminal domain-containing protein</fullName>
    </recommendedName>
</protein>